<accession>A0A6I5A141</accession>
<reference evidence="1 2" key="1">
    <citation type="submission" date="2019-11" db="EMBL/GenBank/DDBJ databases">
        <title>Genome sequences of 17 halophilic strains isolated from different environments.</title>
        <authorList>
            <person name="Furrow R.E."/>
        </authorList>
    </citation>
    <scope>NUCLEOTIDE SEQUENCE [LARGE SCALE GENOMIC DNA]</scope>
    <source>
        <strain evidence="1 2">22514_16_FS</strain>
    </source>
</reference>
<organism evidence="1 2">
    <name type="scientific">Pontibacillus yanchengensis</name>
    <dbReference type="NCBI Taxonomy" id="462910"/>
    <lineage>
        <taxon>Bacteria</taxon>
        <taxon>Bacillati</taxon>
        <taxon>Bacillota</taxon>
        <taxon>Bacilli</taxon>
        <taxon>Bacillales</taxon>
        <taxon>Bacillaceae</taxon>
        <taxon>Pontibacillus</taxon>
    </lineage>
</organism>
<proteinExistence type="predicted"/>
<dbReference type="RefSeq" id="WP_160849249.1">
    <property type="nucleotide sequence ID" value="NZ_WMEQ01000010.1"/>
</dbReference>
<protein>
    <submittedName>
        <fullName evidence="1">Uncharacterized protein</fullName>
    </submittedName>
</protein>
<dbReference type="AlphaFoldDB" id="A0A6I5A141"/>
<name>A0A6I5A141_9BACI</name>
<evidence type="ECO:0000313" key="2">
    <source>
        <dbReference type="Proteomes" id="UP000468638"/>
    </source>
</evidence>
<sequence length="51" mass="6387">MENLNFHSRQAEIFEQLARQYQNLDGELYNYFYCLYQYHQQQIDYLESQSL</sequence>
<dbReference type="EMBL" id="WMEQ01000010">
    <property type="protein sequence ID" value="MYL34587.1"/>
    <property type="molecule type" value="Genomic_DNA"/>
</dbReference>
<evidence type="ECO:0000313" key="1">
    <source>
        <dbReference type="EMBL" id="MYL34587.1"/>
    </source>
</evidence>
<dbReference type="Proteomes" id="UP000468638">
    <property type="component" value="Unassembled WGS sequence"/>
</dbReference>
<dbReference type="OrthoDB" id="2691861at2"/>
<comment type="caution">
    <text evidence="1">The sequence shown here is derived from an EMBL/GenBank/DDBJ whole genome shotgun (WGS) entry which is preliminary data.</text>
</comment>
<gene>
    <name evidence="1" type="ORF">GLW05_13395</name>
</gene>